<keyword evidence="6" id="KW-0378">Hydrolase</keyword>
<dbReference type="GO" id="GO:0008725">
    <property type="term" value="F:DNA-3-methyladenine glycosylase activity"/>
    <property type="evidence" value="ECO:0007669"/>
    <property type="project" value="TreeGrafter"/>
</dbReference>
<evidence type="ECO:0000313" key="6">
    <source>
        <dbReference type="EMBL" id="CAA9457263.1"/>
    </source>
</evidence>
<reference evidence="6" key="1">
    <citation type="submission" date="2020-02" db="EMBL/GenBank/DDBJ databases">
        <authorList>
            <person name="Meier V. D."/>
        </authorList>
    </citation>
    <scope>NUCLEOTIDE SEQUENCE</scope>
    <source>
        <strain evidence="6">AVDCRST_MAG25</strain>
    </source>
</reference>
<dbReference type="GO" id="GO:0032993">
    <property type="term" value="C:protein-DNA complex"/>
    <property type="evidence" value="ECO:0007669"/>
    <property type="project" value="TreeGrafter"/>
</dbReference>
<dbReference type="EC" id="3.2.2.21" evidence="2"/>
<dbReference type="InterPro" id="IPR051912">
    <property type="entry name" value="Alkylbase_DNA_Glycosylase/TA"/>
</dbReference>
<dbReference type="InterPro" id="IPR011257">
    <property type="entry name" value="DNA_glycosylase"/>
</dbReference>
<evidence type="ECO:0000256" key="4">
    <source>
        <dbReference type="ARBA" id="ARBA00023204"/>
    </source>
</evidence>
<comment type="catalytic activity">
    <reaction evidence="1">
        <text>Hydrolysis of alkylated DNA, releasing 3-methyladenine, 3-methylguanine, 7-methylguanine and 7-methyladenine.</text>
        <dbReference type="EC" id="3.2.2.21"/>
    </reaction>
</comment>
<dbReference type="GO" id="GO:0006285">
    <property type="term" value="P:base-excision repair, AP site formation"/>
    <property type="evidence" value="ECO:0007669"/>
    <property type="project" value="TreeGrafter"/>
</dbReference>
<dbReference type="GO" id="GO:0043916">
    <property type="term" value="F:DNA-7-methylguanine glycosylase activity"/>
    <property type="evidence" value="ECO:0007669"/>
    <property type="project" value="TreeGrafter"/>
</dbReference>
<evidence type="ECO:0000256" key="3">
    <source>
        <dbReference type="ARBA" id="ARBA00022763"/>
    </source>
</evidence>
<dbReference type="Gene3D" id="1.10.1670.10">
    <property type="entry name" value="Helix-hairpin-Helix base-excision DNA repair enzymes (C-terminal)"/>
    <property type="match status" value="1"/>
</dbReference>
<dbReference type="Gene3D" id="1.10.340.30">
    <property type="entry name" value="Hypothetical protein, domain 2"/>
    <property type="match status" value="1"/>
</dbReference>
<dbReference type="GO" id="GO:0032131">
    <property type="term" value="F:alkylated DNA binding"/>
    <property type="evidence" value="ECO:0007669"/>
    <property type="project" value="TreeGrafter"/>
</dbReference>
<name>A0A6J4QYG0_9ACTN</name>
<dbReference type="GO" id="GO:0006307">
    <property type="term" value="P:DNA alkylation repair"/>
    <property type="evidence" value="ECO:0007669"/>
    <property type="project" value="TreeGrafter"/>
</dbReference>
<dbReference type="PANTHER" id="PTHR43003:SF13">
    <property type="entry name" value="DNA-3-METHYLADENINE GLYCOSYLASE 2"/>
    <property type="match status" value="1"/>
</dbReference>
<accession>A0A6J4QYG0</accession>
<dbReference type="GO" id="GO:0005737">
    <property type="term" value="C:cytoplasm"/>
    <property type="evidence" value="ECO:0007669"/>
    <property type="project" value="TreeGrafter"/>
</dbReference>
<dbReference type="EMBL" id="CADCVI010000021">
    <property type="protein sequence ID" value="CAA9457263.1"/>
    <property type="molecule type" value="Genomic_DNA"/>
</dbReference>
<keyword evidence="4" id="KW-0234">DNA repair</keyword>
<proteinExistence type="predicted"/>
<dbReference type="SMART" id="SM00478">
    <property type="entry name" value="ENDO3c"/>
    <property type="match status" value="1"/>
</dbReference>
<dbReference type="InterPro" id="IPR023170">
    <property type="entry name" value="HhH_base_excis_C"/>
</dbReference>
<dbReference type="InterPro" id="IPR003265">
    <property type="entry name" value="HhH-GPD_domain"/>
</dbReference>
<keyword evidence="3" id="KW-0227">DNA damage</keyword>
<evidence type="ECO:0000256" key="2">
    <source>
        <dbReference type="ARBA" id="ARBA00012000"/>
    </source>
</evidence>
<protein>
    <recommendedName>
        <fullName evidence="2">DNA-3-methyladenine glycosylase II</fullName>
        <ecNumber evidence="2">3.2.2.21</ecNumber>
    </recommendedName>
</protein>
<organism evidence="6">
    <name type="scientific">uncultured Rubrobacteraceae bacterium</name>
    <dbReference type="NCBI Taxonomy" id="349277"/>
    <lineage>
        <taxon>Bacteria</taxon>
        <taxon>Bacillati</taxon>
        <taxon>Actinomycetota</taxon>
        <taxon>Rubrobacteria</taxon>
        <taxon>Rubrobacterales</taxon>
        <taxon>Rubrobacteraceae</taxon>
        <taxon>environmental samples</taxon>
    </lineage>
</organism>
<sequence length="324" mass="35713">MMPDRRNTAGDAEPTGRFELQPVGDYKLGASVRFLEGFAPADYQAGSEPDRLRLAFVADGMGEGDCYAGAYIYQDGGTVMVETYGEAEPARVRDQATRILSLDVDGRGFPEVGERDPVVGELQRRYPGLRPVLFWSPYEAAAWAIIGNRIRIVQAAKLKARMSRELGEAVRLRGEESDAFPGPSRLAGLEDFPGLFGRKAEWLRALAVAARGGKLDVPRLRSMPAREALDGLKKLSGIGSFAAELILLRGAGEPDHLPTNEPRLARAVAMAYGLDHPPSVEELREISENWRPYRTWVALLLRTMLEDETHEITGKPGTSRRVPR</sequence>
<gene>
    <name evidence="6" type="ORF">AVDCRST_MAG25-289</name>
</gene>
<evidence type="ECO:0000259" key="5">
    <source>
        <dbReference type="SMART" id="SM00478"/>
    </source>
</evidence>
<dbReference type="PANTHER" id="PTHR43003">
    <property type="entry name" value="DNA-3-METHYLADENINE GLYCOSYLASE"/>
    <property type="match status" value="1"/>
</dbReference>
<dbReference type="AlphaFoldDB" id="A0A6J4QYG0"/>
<dbReference type="SUPFAM" id="SSF48150">
    <property type="entry name" value="DNA-glycosylase"/>
    <property type="match status" value="1"/>
</dbReference>
<feature type="domain" description="HhH-GPD" evidence="5">
    <location>
        <begin position="146"/>
        <end position="305"/>
    </location>
</feature>
<evidence type="ECO:0000256" key="1">
    <source>
        <dbReference type="ARBA" id="ARBA00000086"/>
    </source>
</evidence>
<keyword evidence="6" id="KW-0326">Glycosidase</keyword>